<keyword evidence="3" id="KW-1185">Reference proteome</keyword>
<dbReference type="Proteomes" id="UP000199181">
    <property type="component" value="Unassembled WGS sequence"/>
</dbReference>
<keyword evidence="1" id="KW-0732">Signal</keyword>
<dbReference type="AlphaFoldDB" id="A0A1I0DMA5"/>
<protein>
    <recommendedName>
        <fullName evidence="4">Lipoprotein</fullName>
    </recommendedName>
</protein>
<feature type="signal peptide" evidence="1">
    <location>
        <begin position="1"/>
        <end position="19"/>
    </location>
</feature>
<gene>
    <name evidence="2" type="ORF">SAMN05443639_102592</name>
</gene>
<reference evidence="3" key="1">
    <citation type="submission" date="2016-10" db="EMBL/GenBank/DDBJ databases">
        <authorList>
            <person name="Varghese N."/>
            <person name="Submissions S."/>
        </authorList>
    </citation>
    <scope>NUCLEOTIDE SEQUENCE [LARGE SCALE GENOMIC DNA]</scope>
    <source>
        <strain evidence="3">DSM 16858</strain>
    </source>
</reference>
<evidence type="ECO:0008006" key="4">
    <source>
        <dbReference type="Google" id="ProtNLM"/>
    </source>
</evidence>
<organism evidence="2 3">
    <name type="scientific">Stigmatella erecta</name>
    <dbReference type="NCBI Taxonomy" id="83460"/>
    <lineage>
        <taxon>Bacteria</taxon>
        <taxon>Pseudomonadati</taxon>
        <taxon>Myxococcota</taxon>
        <taxon>Myxococcia</taxon>
        <taxon>Myxococcales</taxon>
        <taxon>Cystobacterineae</taxon>
        <taxon>Archangiaceae</taxon>
        <taxon>Stigmatella</taxon>
    </lineage>
</organism>
<evidence type="ECO:0000256" key="1">
    <source>
        <dbReference type="SAM" id="SignalP"/>
    </source>
</evidence>
<dbReference type="PROSITE" id="PS51257">
    <property type="entry name" value="PROKAR_LIPOPROTEIN"/>
    <property type="match status" value="1"/>
</dbReference>
<sequence>MRAPRILLLGLCATLAGCAAKKPPAAKQATLGSSKLEYRDYALVRGSICGVGERPLAAELTTLTQALEQFAASTDEAAKPEATPTEEQLTTLRDGTQVLAPVADTHRKNLSVVRECKFSRNAPYPELIQKGTAAVDRAKARMKEAPAILAAADQRAAEAKWQEESTARETTAKQTWCTAKTAVGSGDLYFARQDKEGTTRWLFCDGITVEAVSGAEPTLSIPDSIKARERKRIQASRYLEAAKSYPAEEIDKPGAAKSTAAEE</sequence>
<accession>A0A1I0DMA5</accession>
<name>A0A1I0DMA5_9BACT</name>
<evidence type="ECO:0000313" key="2">
    <source>
        <dbReference type="EMBL" id="SET33472.1"/>
    </source>
</evidence>
<feature type="chain" id="PRO_5011629167" description="Lipoprotein" evidence="1">
    <location>
        <begin position="20"/>
        <end position="263"/>
    </location>
</feature>
<dbReference type="EMBL" id="FOIJ01000002">
    <property type="protein sequence ID" value="SET33472.1"/>
    <property type="molecule type" value="Genomic_DNA"/>
</dbReference>
<evidence type="ECO:0000313" key="3">
    <source>
        <dbReference type="Proteomes" id="UP000199181"/>
    </source>
</evidence>
<proteinExistence type="predicted"/>
<dbReference type="RefSeq" id="WP_093516958.1">
    <property type="nucleotide sequence ID" value="NZ_FOIJ01000002.1"/>
</dbReference>